<evidence type="ECO:0000259" key="5">
    <source>
        <dbReference type="Pfam" id="PF04542"/>
    </source>
</evidence>
<dbReference type="Pfam" id="PF04542">
    <property type="entry name" value="Sigma70_r2"/>
    <property type="match status" value="1"/>
</dbReference>
<comment type="similarity">
    <text evidence="1">Belongs to the sigma-70 factor family. ECF subfamily.</text>
</comment>
<keyword evidence="4" id="KW-0804">Transcription</keyword>
<sequence>MTEYLYLLPVRGNQSNEMEQIELSYWVRFKRGDQEALGIIFQTYFNEMYYYGMKIIPMPDLVKDVIQEMFVHLWERRKQIGEVTKVKPYLLVTLRNELIHRTKNNRFSEMEKALKTEAFTLGAEDFIIGEENSKELNKRLVDSLNQLSERQREVIMLRFFHNFGFDELAEILDMNVQSVRNLLFRALEKIRKDLKDTGFHSADNIEIILFNLFQKKLSLSEYKTAEFPPLSRKKQK</sequence>
<evidence type="ECO:0000256" key="3">
    <source>
        <dbReference type="ARBA" id="ARBA00023082"/>
    </source>
</evidence>
<dbReference type="Proteomes" id="UP000266441">
    <property type="component" value="Unassembled WGS sequence"/>
</dbReference>
<evidence type="ECO:0000256" key="2">
    <source>
        <dbReference type="ARBA" id="ARBA00023015"/>
    </source>
</evidence>
<dbReference type="InterPro" id="IPR013249">
    <property type="entry name" value="RNA_pol_sigma70_r4_t2"/>
</dbReference>
<feature type="domain" description="RNA polymerase sigma-70 region 2" evidence="5">
    <location>
        <begin position="41"/>
        <end position="105"/>
    </location>
</feature>
<evidence type="ECO:0000259" key="6">
    <source>
        <dbReference type="Pfam" id="PF08281"/>
    </source>
</evidence>
<evidence type="ECO:0000256" key="1">
    <source>
        <dbReference type="ARBA" id="ARBA00010641"/>
    </source>
</evidence>
<dbReference type="NCBIfam" id="TIGR02937">
    <property type="entry name" value="sigma70-ECF"/>
    <property type="match status" value="1"/>
</dbReference>
<protein>
    <submittedName>
        <fullName evidence="7">Sigma-70 family RNA polymerase sigma factor</fullName>
    </submittedName>
</protein>
<dbReference type="Pfam" id="PF08281">
    <property type="entry name" value="Sigma70_r4_2"/>
    <property type="match status" value="1"/>
</dbReference>
<organism evidence="7 8">
    <name type="scientific">Mariniphaga sediminis</name>
    <dbReference type="NCBI Taxonomy" id="1628158"/>
    <lineage>
        <taxon>Bacteria</taxon>
        <taxon>Pseudomonadati</taxon>
        <taxon>Bacteroidota</taxon>
        <taxon>Bacteroidia</taxon>
        <taxon>Marinilabiliales</taxon>
        <taxon>Prolixibacteraceae</taxon>
        <taxon>Mariniphaga</taxon>
    </lineage>
</organism>
<dbReference type="InterPro" id="IPR013324">
    <property type="entry name" value="RNA_pol_sigma_r3/r4-like"/>
</dbReference>
<dbReference type="Gene3D" id="1.10.10.10">
    <property type="entry name" value="Winged helix-like DNA-binding domain superfamily/Winged helix DNA-binding domain"/>
    <property type="match status" value="1"/>
</dbReference>
<dbReference type="InterPro" id="IPR013325">
    <property type="entry name" value="RNA_pol_sigma_r2"/>
</dbReference>
<evidence type="ECO:0000313" key="7">
    <source>
        <dbReference type="EMBL" id="RIH64896.1"/>
    </source>
</evidence>
<comment type="caution">
    <text evidence="7">The sequence shown here is derived from an EMBL/GenBank/DDBJ whole genome shotgun (WGS) entry which is preliminary data.</text>
</comment>
<dbReference type="GO" id="GO:0016987">
    <property type="term" value="F:sigma factor activity"/>
    <property type="evidence" value="ECO:0007669"/>
    <property type="project" value="UniProtKB-KW"/>
</dbReference>
<dbReference type="SUPFAM" id="SSF88946">
    <property type="entry name" value="Sigma2 domain of RNA polymerase sigma factors"/>
    <property type="match status" value="1"/>
</dbReference>
<feature type="domain" description="RNA polymerase sigma factor 70 region 4 type 2" evidence="6">
    <location>
        <begin position="139"/>
        <end position="190"/>
    </location>
</feature>
<dbReference type="AlphaFoldDB" id="A0A399D0A8"/>
<gene>
    <name evidence="7" type="ORF">D1164_12720</name>
</gene>
<dbReference type="InterPro" id="IPR007627">
    <property type="entry name" value="RNA_pol_sigma70_r2"/>
</dbReference>
<keyword evidence="8" id="KW-1185">Reference proteome</keyword>
<dbReference type="InterPro" id="IPR014284">
    <property type="entry name" value="RNA_pol_sigma-70_dom"/>
</dbReference>
<dbReference type="GO" id="GO:0006352">
    <property type="term" value="P:DNA-templated transcription initiation"/>
    <property type="evidence" value="ECO:0007669"/>
    <property type="project" value="InterPro"/>
</dbReference>
<dbReference type="SUPFAM" id="SSF88659">
    <property type="entry name" value="Sigma3 and sigma4 domains of RNA polymerase sigma factors"/>
    <property type="match status" value="1"/>
</dbReference>
<evidence type="ECO:0000313" key="8">
    <source>
        <dbReference type="Proteomes" id="UP000266441"/>
    </source>
</evidence>
<name>A0A399D0A8_9BACT</name>
<keyword evidence="2" id="KW-0805">Transcription regulation</keyword>
<keyword evidence="3" id="KW-0731">Sigma factor</keyword>
<dbReference type="PANTHER" id="PTHR43133">
    <property type="entry name" value="RNA POLYMERASE ECF-TYPE SIGMA FACTO"/>
    <property type="match status" value="1"/>
</dbReference>
<proteinExistence type="inferred from homology"/>
<dbReference type="CDD" id="cd06171">
    <property type="entry name" value="Sigma70_r4"/>
    <property type="match status" value="1"/>
</dbReference>
<dbReference type="PANTHER" id="PTHR43133:SF46">
    <property type="entry name" value="RNA POLYMERASE SIGMA-70 FACTOR ECF SUBFAMILY"/>
    <property type="match status" value="1"/>
</dbReference>
<accession>A0A399D0A8</accession>
<reference evidence="7 8" key="1">
    <citation type="journal article" date="2015" name="Int. J. Syst. Evol. Microbiol.">
        <title>Mariniphaga sediminis sp. nov., isolated from coastal sediment.</title>
        <authorList>
            <person name="Wang F.Q."/>
            <person name="Shen Q.Y."/>
            <person name="Chen G.J."/>
            <person name="Du Z.J."/>
        </authorList>
    </citation>
    <scope>NUCLEOTIDE SEQUENCE [LARGE SCALE GENOMIC DNA]</scope>
    <source>
        <strain evidence="7 8">SY21</strain>
    </source>
</reference>
<dbReference type="GO" id="GO:0003677">
    <property type="term" value="F:DNA binding"/>
    <property type="evidence" value="ECO:0007669"/>
    <property type="project" value="InterPro"/>
</dbReference>
<evidence type="ECO:0000256" key="4">
    <source>
        <dbReference type="ARBA" id="ARBA00023163"/>
    </source>
</evidence>
<dbReference type="InterPro" id="IPR036388">
    <property type="entry name" value="WH-like_DNA-bd_sf"/>
</dbReference>
<dbReference type="EMBL" id="QWET01000008">
    <property type="protein sequence ID" value="RIH64896.1"/>
    <property type="molecule type" value="Genomic_DNA"/>
</dbReference>
<dbReference type="OrthoDB" id="1121921at2"/>
<dbReference type="RefSeq" id="WP_119350361.1">
    <property type="nucleotide sequence ID" value="NZ_QWET01000008.1"/>
</dbReference>
<dbReference type="Gene3D" id="1.10.1740.10">
    <property type="match status" value="1"/>
</dbReference>
<dbReference type="InterPro" id="IPR039425">
    <property type="entry name" value="RNA_pol_sigma-70-like"/>
</dbReference>